<dbReference type="RefSeq" id="WP_000993818.1">
    <property type="nucleotide sequence ID" value="NZ_AHNR02000014.1"/>
</dbReference>
<dbReference type="PANTHER" id="PTHR34003">
    <property type="entry name" value="BLL2395 PROTEIN"/>
    <property type="match status" value="1"/>
</dbReference>
<proteinExistence type="predicted"/>
<dbReference type="PANTHER" id="PTHR34003:SF2">
    <property type="entry name" value="SNOAL-LIKE DOMAIN-CONTAINING PROTEIN"/>
    <property type="match status" value="1"/>
</dbReference>
<protein>
    <recommendedName>
        <fullName evidence="3">Nuclear transport factor 2 family protein</fullName>
    </recommendedName>
</protein>
<evidence type="ECO:0008006" key="3">
    <source>
        <dbReference type="Google" id="ProtNLM"/>
    </source>
</evidence>
<reference evidence="1 2" key="1">
    <citation type="submission" date="2012-10" db="EMBL/GenBank/DDBJ databases">
        <authorList>
            <person name="Harkins D.M."/>
            <person name="Durkin A.S."/>
            <person name="Brinkac L.M."/>
            <person name="Haft D.H."/>
            <person name="Selengut J.D."/>
            <person name="Sanka R."/>
            <person name="DePew J."/>
            <person name="Purushe J."/>
            <person name="Chanthongthip A."/>
            <person name="Lattana O."/>
            <person name="Phetsouvanh R."/>
            <person name="Newton P.N."/>
            <person name="Vinetz J.M."/>
            <person name="Sutton G.G."/>
            <person name="Nierman W.C."/>
            <person name="Fouts D.E."/>
        </authorList>
    </citation>
    <scope>NUCLEOTIDE SEQUENCE [LARGE SCALE GENOMIC DNA]</scope>
    <source>
        <strain evidence="1 2">UI 12758</strain>
    </source>
</reference>
<dbReference type="SUPFAM" id="SSF54427">
    <property type="entry name" value="NTF2-like"/>
    <property type="match status" value="1"/>
</dbReference>
<dbReference type="Gene3D" id="3.10.450.50">
    <property type="match status" value="1"/>
</dbReference>
<dbReference type="Proteomes" id="UP000001340">
    <property type="component" value="Unassembled WGS sequence"/>
</dbReference>
<sequence>MNAQSIRKKVNRLNEMILAGNVIEAFQEFYHPAVVMQENTQNPTVGFEDNLAREKDFVAKVKWNLAKVLGTIVDEENNRSIVEWELDYVHKEWGHIKATQASVQTWKDGKIFHERFYYTVK</sequence>
<name>A0A0E2D8T9_LEPIR</name>
<evidence type="ECO:0000313" key="1">
    <source>
        <dbReference type="EMBL" id="EKR56517.1"/>
    </source>
</evidence>
<dbReference type="InterPro" id="IPR032710">
    <property type="entry name" value="NTF2-like_dom_sf"/>
</dbReference>
<evidence type="ECO:0000313" key="2">
    <source>
        <dbReference type="Proteomes" id="UP000001340"/>
    </source>
</evidence>
<dbReference type="AlphaFoldDB" id="A0A0E2D8T9"/>
<comment type="caution">
    <text evidence="1">The sequence shown here is derived from an EMBL/GenBank/DDBJ whole genome shotgun (WGS) entry which is preliminary data.</text>
</comment>
<organism evidence="1 2">
    <name type="scientific">Leptospira interrogans str. UI 12758</name>
    <dbReference type="NCBI Taxonomy" id="1049938"/>
    <lineage>
        <taxon>Bacteria</taxon>
        <taxon>Pseudomonadati</taxon>
        <taxon>Spirochaetota</taxon>
        <taxon>Spirochaetia</taxon>
        <taxon>Leptospirales</taxon>
        <taxon>Leptospiraceae</taxon>
        <taxon>Leptospira</taxon>
    </lineage>
</organism>
<accession>A0A0E2D8T9</accession>
<dbReference type="EMBL" id="AHNR02000014">
    <property type="protein sequence ID" value="EKR56517.1"/>
    <property type="molecule type" value="Genomic_DNA"/>
</dbReference>
<gene>
    <name evidence="1" type="ORF">LEP1GSC105_4329</name>
</gene>